<feature type="region of interest" description="Disordered" evidence="1">
    <location>
        <begin position="1"/>
        <end position="43"/>
    </location>
</feature>
<reference evidence="2" key="1">
    <citation type="journal article" date="2020" name="Nature">
        <title>Giant virus diversity and host interactions through global metagenomics.</title>
        <authorList>
            <person name="Schulz F."/>
            <person name="Roux S."/>
            <person name="Paez-Espino D."/>
            <person name="Jungbluth S."/>
            <person name="Walsh D.A."/>
            <person name="Denef V.J."/>
            <person name="McMahon K.D."/>
            <person name="Konstantinidis K.T."/>
            <person name="Eloe-Fadrosh E.A."/>
            <person name="Kyrpides N.C."/>
            <person name="Woyke T."/>
        </authorList>
    </citation>
    <scope>NUCLEOTIDE SEQUENCE</scope>
    <source>
        <strain evidence="2">GVMAG-M-3300024301-20</strain>
    </source>
</reference>
<proteinExistence type="predicted"/>
<feature type="region of interest" description="Disordered" evidence="1">
    <location>
        <begin position="165"/>
        <end position="210"/>
    </location>
</feature>
<evidence type="ECO:0000256" key="1">
    <source>
        <dbReference type="SAM" id="MobiDB-lite"/>
    </source>
</evidence>
<feature type="compositionally biased region" description="Basic residues" evidence="1">
    <location>
        <begin position="1"/>
        <end position="30"/>
    </location>
</feature>
<evidence type="ECO:0000313" key="2">
    <source>
        <dbReference type="EMBL" id="QHT95824.1"/>
    </source>
</evidence>
<feature type="compositionally biased region" description="Basic residues" evidence="1">
    <location>
        <begin position="180"/>
        <end position="210"/>
    </location>
</feature>
<dbReference type="EMBL" id="MN740246">
    <property type="protein sequence ID" value="QHT95824.1"/>
    <property type="molecule type" value="Genomic_DNA"/>
</dbReference>
<sequence>MNYRRKSSTHKKRPRHNKKKYTHKKRHFKGGRMTTSVDTNPISYRDNEYKEMNELAKGGANTPESQGPMTLDELNISGISSSNNTNDGILTEYQENNISGFAQDQDEGWEDELNGIMQGLHPNHDEDAQFWDNTLASDEEAQTEMETQPSFGSMSSIPTTIYTASTITDDTIGSDMSMGGKKKRRTNKRRYSNKKRRTSNNKRHSNKKRK</sequence>
<feature type="compositionally biased region" description="Polar residues" evidence="1">
    <location>
        <begin position="33"/>
        <end position="42"/>
    </location>
</feature>
<organism evidence="2">
    <name type="scientific">viral metagenome</name>
    <dbReference type="NCBI Taxonomy" id="1070528"/>
    <lineage>
        <taxon>unclassified sequences</taxon>
        <taxon>metagenomes</taxon>
        <taxon>organismal metagenomes</taxon>
    </lineage>
</organism>
<dbReference type="AlphaFoldDB" id="A0A6C0IRE9"/>
<protein>
    <submittedName>
        <fullName evidence="2">Uncharacterized protein</fullName>
    </submittedName>
</protein>
<accession>A0A6C0IRE9</accession>
<name>A0A6C0IRE9_9ZZZZ</name>